<name>A0A2J6PPG7_9HELO</name>
<protein>
    <submittedName>
        <fullName evidence="2">Uncharacterized protein</fullName>
    </submittedName>
</protein>
<dbReference type="Proteomes" id="UP000235672">
    <property type="component" value="Unassembled WGS sequence"/>
</dbReference>
<feature type="region of interest" description="Disordered" evidence="1">
    <location>
        <begin position="1"/>
        <end position="23"/>
    </location>
</feature>
<dbReference type="AlphaFoldDB" id="A0A2J6PPG7"/>
<feature type="region of interest" description="Disordered" evidence="1">
    <location>
        <begin position="207"/>
        <end position="245"/>
    </location>
</feature>
<organism evidence="2 3">
    <name type="scientific">Hyaloscypha hepaticicola</name>
    <dbReference type="NCBI Taxonomy" id="2082293"/>
    <lineage>
        <taxon>Eukaryota</taxon>
        <taxon>Fungi</taxon>
        <taxon>Dikarya</taxon>
        <taxon>Ascomycota</taxon>
        <taxon>Pezizomycotina</taxon>
        <taxon>Leotiomycetes</taxon>
        <taxon>Helotiales</taxon>
        <taxon>Hyaloscyphaceae</taxon>
        <taxon>Hyaloscypha</taxon>
    </lineage>
</organism>
<evidence type="ECO:0000256" key="1">
    <source>
        <dbReference type="SAM" id="MobiDB-lite"/>
    </source>
</evidence>
<accession>A0A2J6PPG7</accession>
<keyword evidence="3" id="KW-1185">Reference proteome</keyword>
<dbReference type="EMBL" id="KZ613509">
    <property type="protein sequence ID" value="PMD15915.1"/>
    <property type="molecule type" value="Genomic_DNA"/>
</dbReference>
<sequence length="261" mass="27959">MIPSPPLSQNPIDTGIAPISLDSDTTTISRGTDRDCGQLSFSSKSPHPPLSRLAFPSQPIPVFASITYPDTHLPSSIQLWAIPPSPLSIAVGPTSMNQNNNSLTACSPLSTSTHDLLSTVASSSSSLEEANDSPPVTNLPLLVSSSHISPPRKVINYTLAWTVLSSTVPSLCDPVEYFRNEIGSDNTKRIDYLVEAIQDFIQSLRTFSGDEDNDVEDDDDDTGDDNDNTGDDSGDGPLGASSSDPILYLTNLSRGYTIIRY</sequence>
<reference evidence="2 3" key="1">
    <citation type="submission" date="2016-05" db="EMBL/GenBank/DDBJ databases">
        <title>A degradative enzymes factory behind the ericoid mycorrhizal symbiosis.</title>
        <authorList>
            <consortium name="DOE Joint Genome Institute"/>
            <person name="Martino E."/>
            <person name="Morin E."/>
            <person name="Grelet G."/>
            <person name="Kuo A."/>
            <person name="Kohler A."/>
            <person name="Daghino S."/>
            <person name="Barry K."/>
            <person name="Choi C."/>
            <person name="Cichocki N."/>
            <person name="Clum A."/>
            <person name="Copeland A."/>
            <person name="Hainaut M."/>
            <person name="Haridas S."/>
            <person name="Labutti K."/>
            <person name="Lindquist E."/>
            <person name="Lipzen A."/>
            <person name="Khouja H.-R."/>
            <person name="Murat C."/>
            <person name="Ohm R."/>
            <person name="Olson A."/>
            <person name="Spatafora J."/>
            <person name="Veneault-Fourrey C."/>
            <person name="Henrissat B."/>
            <person name="Grigoriev I."/>
            <person name="Martin F."/>
            <person name="Perotto S."/>
        </authorList>
    </citation>
    <scope>NUCLEOTIDE SEQUENCE [LARGE SCALE GENOMIC DNA]</scope>
    <source>
        <strain evidence="2 3">UAMH 7357</strain>
    </source>
</reference>
<feature type="compositionally biased region" description="Acidic residues" evidence="1">
    <location>
        <begin position="209"/>
        <end position="234"/>
    </location>
</feature>
<gene>
    <name evidence="2" type="ORF">NA56DRAFT_663427</name>
</gene>
<evidence type="ECO:0000313" key="2">
    <source>
        <dbReference type="EMBL" id="PMD15915.1"/>
    </source>
</evidence>
<proteinExistence type="predicted"/>
<evidence type="ECO:0000313" key="3">
    <source>
        <dbReference type="Proteomes" id="UP000235672"/>
    </source>
</evidence>